<dbReference type="SUPFAM" id="SSF56645">
    <property type="entry name" value="Acyl-CoA dehydrogenase NM domain-like"/>
    <property type="match status" value="1"/>
</dbReference>
<dbReference type="InterPro" id="IPR036250">
    <property type="entry name" value="AcylCo_DH-like_C"/>
</dbReference>
<dbReference type="Gene3D" id="1.10.540.10">
    <property type="entry name" value="Acyl-CoA dehydrogenase/oxidase, N-terminal domain"/>
    <property type="match status" value="1"/>
</dbReference>
<evidence type="ECO:0000313" key="15">
    <source>
        <dbReference type="Proteomes" id="UP000319148"/>
    </source>
</evidence>
<dbReference type="InterPro" id="IPR037069">
    <property type="entry name" value="AcylCoA_DH/ox_N_sf"/>
</dbReference>
<feature type="domain" description="Acyl-CoA dehydrogenase/oxidase C-terminal" evidence="11">
    <location>
        <begin position="233"/>
        <end position="381"/>
    </location>
</feature>
<dbReference type="Pfam" id="PF02770">
    <property type="entry name" value="Acyl-CoA_dh_M"/>
    <property type="match status" value="1"/>
</dbReference>
<keyword evidence="6 10" id="KW-0560">Oxidoreductase</keyword>
<keyword evidence="15" id="KW-1185">Reference proteome</keyword>
<dbReference type="GO" id="GO:0033539">
    <property type="term" value="P:fatty acid beta-oxidation using acyl-CoA dehydrogenase"/>
    <property type="evidence" value="ECO:0007669"/>
    <property type="project" value="TreeGrafter"/>
</dbReference>
<evidence type="ECO:0000256" key="9">
    <source>
        <dbReference type="ARBA" id="ARBA00042660"/>
    </source>
</evidence>
<evidence type="ECO:0000256" key="2">
    <source>
        <dbReference type="ARBA" id="ARBA00005102"/>
    </source>
</evidence>
<dbReference type="InterPro" id="IPR013786">
    <property type="entry name" value="AcylCoA_DH/ox_N"/>
</dbReference>
<comment type="caution">
    <text evidence="14">The sequence shown here is derived from an EMBL/GenBank/DDBJ whole genome shotgun (WGS) entry which is preliminary data.</text>
</comment>
<organism evidence="14 15">
    <name type="scientific">Emcibacter nanhaiensis</name>
    <dbReference type="NCBI Taxonomy" id="1505037"/>
    <lineage>
        <taxon>Bacteria</taxon>
        <taxon>Pseudomonadati</taxon>
        <taxon>Pseudomonadota</taxon>
        <taxon>Alphaproteobacteria</taxon>
        <taxon>Emcibacterales</taxon>
        <taxon>Emcibacteraceae</taxon>
        <taxon>Emcibacter</taxon>
    </lineage>
</organism>
<dbReference type="SUPFAM" id="SSF47203">
    <property type="entry name" value="Acyl-CoA dehydrogenase C-terminal domain-like"/>
    <property type="match status" value="1"/>
</dbReference>
<dbReference type="PANTHER" id="PTHR48083:SF20">
    <property type="entry name" value="LONG-CHAIN SPECIFIC ACYL-COA DEHYDROGENASE, MITOCHONDRIAL"/>
    <property type="match status" value="1"/>
</dbReference>
<reference evidence="15" key="1">
    <citation type="submission" date="2019-06" db="EMBL/GenBank/DDBJ databases">
        <title>The complete genome of Emcibacter congregatus ZYLT.</title>
        <authorList>
            <person name="Zhao Z."/>
        </authorList>
    </citation>
    <scope>NUCLEOTIDE SEQUENCE [LARGE SCALE GENOMIC DNA]</scope>
    <source>
        <strain evidence="15">MCCC 1A06723</strain>
    </source>
</reference>
<dbReference type="FunFam" id="2.40.110.10:FF:000002">
    <property type="entry name" value="Acyl-CoA dehydrogenase fadE12"/>
    <property type="match status" value="1"/>
</dbReference>
<feature type="domain" description="Acyl-CoA oxidase/dehydrogenase middle" evidence="12">
    <location>
        <begin position="124"/>
        <end position="219"/>
    </location>
</feature>
<keyword evidence="5 10" id="KW-0274">FAD</keyword>
<dbReference type="EMBL" id="VFIY01000014">
    <property type="protein sequence ID" value="TPD59297.1"/>
    <property type="molecule type" value="Genomic_DNA"/>
</dbReference>
<dbReference type="InterPro" id="IPR009100">
    <property type="entry name" value="AcylCoA_DH/oxidase_NM_dom_sf"/>
</dbReference>
<gene>
    <name evidence="14" type="ORF">FIV46_10905</name>
</gene>
<evidence type="ECO:0000313" key="14">
    <source>
        <dbReference type="EMBL" id="TPD59297.1"/>
    </source>
</evidence>
<name>A0A501PGU5_9PROT</name>
<dbReference type="InterPro" id="IPR050741">
    <property type="entry name" value="Acyl-CoA_dehydrogenase"/>
</dbReference>
<dbReference type="InterPro" id="IPR046373">
    <property type="entry name" value="Acyl-CoA_Oxase/DH_mid-dom_sf"/>
</dbReference>
<evidence type="ECO:0000256" key="5">
    <source>
        <dbReference type="ARBA" id="ARBA00022827"/>
    </source>
</evidence>
<proteinExistence type="inferred from homology"/>
<evidence type="ECO:0000259" key="11">
    <source>
        <dbReference type="Pfam" id="PF00441"/>
    </source>
</evidence>
<protein>
    <recommendedName>
        <fullName evidence="8">Acyl-[acyl-carrier-protein] dehydrogenase MbtN</fullName>
    </recommendedName>
    <alternativeName>
        <fullName evidence="9">Mycobactin synthase protein N</fullName>
    </alternativeName>
</protein>
<evidence type="ECO:0000256" key="10">
    <source>
        <dbReference type="RuleBase" id="RU362125"/>
    </source>
</evidence>
<feature type="domain" description="Acyl-CoA dehydrogenase/oxidase N-terminal" evidence="13">
    <location>
        <begin position="10"/>
        <end position="120"/>
    </location>
</feature>
<dbReference type="AlphaFoldDB" id="A0A501PGU5"/>
<dbReference type="Pfam" id="PF02771">
    <property type="entry name" value="Acyl-CoA_dh_N"/>
    <property type="match status" value="1"/>
</dbReference>
<evidence type="ECO:0000256" key="7">
    <source>
        <dbReference type="ARBA" id="ARBA00037085"/>
    </source>
</evidence>
<dbReference type="InterPro" id="IPR006089">
    <property type="entry name" value="Acyl-CoA_DH_CS"/>
</dbReference>
<evidence type="ECO:0000256" key="3">
    <source>
        <dbReference type="ARBA" id="ARBA00009347"/>
    </source>
</evidence>
<dbReference type="Gene3D" id="2.40.110.10">
    <property type="entry name" value="Butyryl-CoA Dehydrogenase, subunit A, domain 2"/>
    <property type="match status" value="1"/>
</dbReference>
<evidence type="ECO:0000256" key="8">
    <source>
        <dbReference type="ARBA" id="ARBA00040394"/>
    </source>
</evidence>
<dbReference type="FunFam" id="1.20.140.10:FF:000001">
    <property type="entry name" value="Acyl-CoA dehydrogenase"/>
    <property type="match status" value="1"/>
</dbReference>
<dbReference type="Proteomes" id="UP000319148">
    <property type="component" value="Unassembled WGS sequence"/>
</dbReference>
<dbReference type="Gene3D" id="1.20.140.10">
    <property type="entry name" value="Butyryl-CoA Dehydrogenase, subunit A, domain 3"/>
    <property type="match status" value="1"/>
</dbReference>
<dbReference type="GO" id="GO:0050660">
    <property type="term" value="F:flavin adenine dinucleotide binding"/>
    <property type="evidence" value="ECO:0007669"/>
    <property type="project" value="InterPro"/>
</dbReference>
<comment type="similarity">
    <text evidence="3 10">Belongs to the acyl-CoA dehydrogenase family.</text>
</comment>
<dbReference type="RefSeq" id="WP_139940961.1">
    <property type="nucleotide sequence ID" value="NZ_JBHSYP010000006.1"/>
</dbReference>
<dbReference type="PANTHER" id="PTHR48083">
    <property type="entry name" value="MEDIUM-CHAIN SPECIFIC ACYL-COA DEHYDROGENASE, MITOCHONDRIAL-RELATED"/>
    <property type="match status" value="1"/>
</dbReference>
<dbReference type="OrthoDB" id="9780544at2"/>
<evidence type="ECO:0000259" key="13">
    <source>
        <dbReference type="Pfam" id="PF02771"/>
    </source>
</evidence>
<evidence type="ECO:0000259" key="12">
    <source>
        <dbReference type="Pfam" id="PF02770"/>
    </source>
</evidence>
<comment type="function">
    <text evidence="7">Catalyzes the dehydrogenation at the alpha-beta position of ACP-bound acyl chains. This results in the introduction of a double bond in the lipidic chain, which is further transferred to the epsilon-amino group of lysine residue in the mycobactin core by MbtK.</text>
</comment>
<comment type="cofactor">
    <cofactor evidence="1 10">
        <name>FAD</name>
        <dbReference type="ChEBI" id="CHEBI:57692"/>
    </cofactor>
</comment>
<keyword evidence="4 10" id="KW-0285">Flavoprotein</keyword>
<dbReference type="GO" id="GO:0003995">
    <property type="term" value="F:acyl-CoA dehydrogenase activity"/>
    <property type="evidence" value="ECO:0007669"/>
    <property type="project" value="InterPro"/>
</dbReference>
<evidence type="ECO:0000256" key="6">
    <source>
        <dbReference type="ARBA" id="ARBA00023002"/>
    </source>
</evidence>
<evidence type="ECO:0000256" key="4">
    <source>
        <dbReference type="ARBA" id="ARBA00022630"/>
    </source>
</evidence>
<dbReference type="Pfam" id="PF00441">
    <property type="entry name" value="Acyl-CoA_dh_1"/>
    <property type="match status" value="1"/>
</dbReference>
<sequence>MIFRYASWMTDELSILADITRKFFQTEFLPYVERFHAKKKVDREFWEKAGEYGILAASIPEEFGGAGGNLSHDSVIFGELGYTGDMSFGLFVHNIAVHYVLAYATEEQKQRWLPKLASGELIGAIAMTEPGTGSDLQGVRTSAVRSGGEYVINGSKTFISNGQISNFIILVVKTDMNHGAKGISLVGIETDGLDGFRRGRNLDKLGMPGQDTSELFFDDAQVSAHNLLGGIAGQGFGQLMKQLAWERLMLGIIAVGASQKAIEETVSYTAERHAFGKPVLEFQNSRFKLAECKAKLELLRAYVEKCIGKILCGELGAEEASIAKLTGSEIQGEILDECVQLHGGYGYMREYLVARMYADARVQRIYGGTSEIMKELISRSLMS</sequence>
<comment type="pathway">
    <text evidence="2">Siderophore biosynthesis; mycobactin biosynthesis.</text>
</comment>
<dbReference type="InterPro" id="IPR006091">
    <property type="entry name" value="Acyl-CoA_Oxase/DH_mid-dom"/>
</dbReference>
<accession>A0A501PGU5</accession>
<dbReference type="GO" id="GO:0005737">
    <property type="term" value="C:cytoplasm"/>
    <property type="evidence" value="ECO:0007669"/>
    <property type="project" value="TreeGrafter"/>
</dbReference>
<dbReference type="InterPro" id="IPR009075">
    <property type="entry name" value="AcylCo_DH/oxidase_C"/>
</dbReference>
<evidence type="ECO:0000256" key="1">
    <source>
        <dbReference type="ARBA" id="ARBA00001974"/>
    </source>
</evidence>
<dbReference type="PROSITE" id="PS00073">
    <property type="entry name" value="ACYL_COA_DH_2"/>
    <property type="match status" value="1"/>
</dbReference>